<evidence type="ECO:0000259" key="9">
    <source>
        <dbReference type="Pfam" id="PF18052"/>
    </source>
</evidence>
<dbReference type="InterPro" id="IPR058922">
    <property type="entry name" value="WHD_DRP"/>
</dbReference>
<dbReference type="Gramene" id="OGLUM02G16590.1">
    <property type="protein sequence ID" value="OGLUM02G16590.1"/>
    <property type="gene ID" value="OGLUM02G16590"/>
</dbReference>
<dbReference type="GO" id="GO:0042742">
    <property type="term" value="P:defense response to bacterium"/>
    <property type="evidence" value="ECO:0007669"/>
    <property type="project" value="UniProtKB-ARBA"/>
</dbReference>
<dbReference type="SUPFAM" id="SSF52540">
    <property type="entry name" value="P-loop containing nucleoside triphosphate hydrolases"/>
    <property type="match status" value="1"/>
</dbReference>
<keyword evidence="5" id="KW-0611">Plant defense</keyword>
<dbReference type="Gene3D" id="1.10.10.10">
    <property type="entry name" value="Winged helix-like DNA-binding domain superfamily/Winged helix DNA-binding domain"/>
    <property type="match status" value="1"/>
</dbReference>
<evidence type="ECO:0000313" key="13">
    <source>
        <dbReference type="Proteomes" id="UP000026961"/>
    </source>
</evidence>
<dbReference type="Pfam" id="PF00931">
    <property type="entry name" value="NB-ARC"/>
    <property type="match status" value="1"/>
</dbReference>
<sequence length="915" mass="103267">MALLGPTLTLASIVLMELHRTRAKKKASDTLEDLAFIKREFGIMQTFLVDAAAATTSASFKLAWFRRIRDLAHDAEDSIQEFFLHVEKPPRTTSSRLLLPLDAITKQMRNLRREIEHVNQSCGIYANAAFRFNTAAAPPQSNSGTRVAASRNALLIGRESERSHLIKLISQDQEQCETIFICGMIGIGKTSLVRGVYQSKNIGSIFEQRAWVTISHPLNIREFVTSLTQTNIKIVVITKDAIIAEHCSTTCKYIYKLEGLKDNEAPALFKNKVFMDSSNIELHPDMTTQAKLIIKECDGHPLAITNIAGFLARKPKTTTEWRKLNDDFSAGSRRNRSLEMISTALAPSYDDLPYHLKLCLLYLSVFPKGHNIRRRRLVRRWVAEGYDTSMNAEEVCANYFAELINRNIIQPSEKIAHNASNIQYCHVHNLIRKISISKSMEENHVFVFDSRFVKHGTIRHVSIINTTDMDKNILKDADLSHVRSVTVFGEWRASLDSRKMRLLRVLDLEGTSGLKDHDLVQIGNFLHLRYFSLRGCVDINQLPDSLGNLWDLKVLDVSGTNIIKLPKTIVKLKKLQYLRAGKVPKDDVLYSSELEESSDLSKMVHGAIDDVELPDLVSKTVQFSTKLDTTAAYCTNIVQNTDKVKKRDIFHKYYNVLLPSIPWGIDIYGVEAPDGIGQLNDLWTLGVVNVAVGKTILRDLEELKKLHKLGLTSVNQKNSQSVMSVIANLFLLHSLSLRAEGDQGLEDCLDHKFSPPSKLQSLKIYGNLVTLPTWITQLQNLTKLKLQSTQLKLDLSLEVLGKLLHLAILRLWMNSFQGKELCFNFQQETFLSLAVMELKDQEGLKSLTFMQGAMPRLVLLQIDNSIHIDENGLSGVSSLPSLREVMLKGDHNEELIKNLRDQITLNQNQPVLKGA</sequence>
<dbReference type="Proteomes" id="UP000026961">
    <property type="component" value="Chromosome 2"/>
</dbReference>
<keyword evidence="13" id="KW-1185">Reference proteome</keyword>
<keyword evidence="6" id="KW-0175">Coiled coil</keyword>
<feature type="domain" description="Disease resistance N-terminal" evidence="9">
    <location>
        <begin position="25"/>
        <end position="91"/>
    </location>
</feature>
<evidence type="ECO:0000256" key="4">
    <source>
        <dbReference type="ARBA" id="ARBA00022741"/>
    </source>
</evidence>
<feature type="domain" description="Disease resistance protein winged helix" evidence="10">
    <location>
        <begin position="365"/>
        <end position="433"/>
    </location>
</feature>
<dbReference type="FunFam" id="1.10.10.10:FF:000322">
    <property type="entry name" value="Probable disease resistance protein At1g63360"/>
    <property type="match status" value="1"/>
</dbReference>
<reference evidence="12" key="2">
    <citation type="submission" date="2018-05" db="EMBL/GenBank/DDBJ databases">
        <title>OgluRS3 (Oryza glumaepatula Reference Sequence Version 3).</title>
        <authorList>
            <person name="Zhang J."/>
            <person name="Kudrna D."/>
            <person name="Lee S."/>
            <person name="Talag J."/>
            <person name="Welchert J."/>
            <person name="Wing R.A."/>
        </authorList>
    </citation>
    <scope>NUCLEOTIDE SEQUENCE [LARGE SCALE GENOMIC DNA]</scope>
</reference>
<dbReference type="InterPro" id="IPR032675">
    <property type="entry name" value="LRR_dom_sf"/>
</dbReference>
<dbReference type="Gene3D" id="3.40.50.300">
    <property type="entry name" value="P-loop containing nucleotide triphosphate hydrolases"/>
    <property type="match status" value="1"/>
</dbReference>
<dbReference type="InterPro" id="IPR002182">
    <property type="entry name" value="NB-ARC"/>
</dbReference>
<evidence type="ECO:0008006" key="14">
    <source>
        <dbReference type="Google" id="ProtNLM"/>
    </source>
</evidence>
<feature type="signal peptide" evidence="7">
    <location>
        <begin position="1"/>
        <end position="23"/>
    </location>
</feature>
<protein>
    <recommendedName>
        <fullName evidence="14">NB-ARC domain-containing protein</fullName>
    </recommendedName>
</protein>
<dbReference type="SUPFAM" id="SSF52058">
    <property type="entry name" value="L domain-like"/>
    <property type="match status" value="1"/>
</dbReference>
<feature type="domain" description="NB-ARC" evidence="8">
    <location>
        <begin position="167"/>
        <end position="228"/>
    </location>
</feature>
<name>A0A0D9YS73_9ORYZ</name>
<evidence type="ECO:0000256" key="6">
    <source>
        <dbReference type="ARBA" id="ARBA00023054"/>
    </source>
</evidence>
<evidence type="ECO:0000256" key="1">
    <source>
        <dbReference type="ARBA" id="ARBA00008894"/>
    </source>
</evidence>
<keyword evidence="4" id="KW-0547">Nucleotide-binding</keyword>
<dbReference type="InterPro" id="IPR041118">
    <property type="entry name" value="Rx_N"/>
</dbReference>
<comment type="similarity">
    <text evidence="1">Belongs to the disease resistance NB-LRR family.</text>
</comment>
<dbReference type="InterPro" id="IPR027417">
    <property type="entry name" value="P-loop_NTPase"/>
</dbReference>
<dbReference type="InterPro" id="IPR036388">
    <property type="entry name" value="WH-like_DNA-bd_sf"/>
</dbReference>
<dbReference type="Pfam" id="PF18052">
    <property type="entry name" value="Rx_N"/>
    <property type="match status" value="1"/>
</dbReference>
<dbReference type="GO" id="GO:0002758">
    <property type="term" value="P:innate immune response-activating signaling pathway"/>
    <property type="evidence" value="ECO:0007669"/>
    <property type="project" value="UniProtKB-ARBA"/>
</dbReference>
<proteinExistence type="inferred from homology"/>
<evidence type="ECO:0000256" key="2">
    <source>
        <dbReference type="ARBA" id="ARBA00022614"/>
    </source>
</evidence>
<dbReference type="Gene3D" id="3.80.10.10">
    <property type="entry name" value="Ribonuclease Inhibitor"/>
    <property type="match status" value="2"/>
</dbReference>
<dbReference type="HOGENOM" id="CLU_000837_25_4_1"/>
<dbReference type="EnsemblPlants" id="OGLUM02G16590.1">
    <property type="protein sequence ID" value="OGLUM02G16590.1"/>
    <property type="gene ID" value="OGLUM02G16590"/>
</dbReference>
<dbReference type="PANTHER" id="PTHR23155">
    <property type="entry name" value="DISEASE RESISTANCE PROTEIN RP"/>
    <property type="match status" value="1"/>
</dbReference>
<evidence type="ECO:0000259" key="10">
    <source>
        <dbReference type="Pfam" id="PF23559"/>
    </source>
</evidence>
<keyword evidence="7" id="KW-0732">Signal</keyword>
<accession>A0A0D9YS73</accession>
<evidence type="ECO:0000259" key="11">
    <source>
        <dbReference type="Pfam" id="PF23598"/>
    </source>
</evidence>
<reference evidence="12" key="1">
    <citation type="submission" date="2015-04" db="UniProtKB">
        <authorList>
            <consortium name="EnsemblPlants"/>
        </authorList>
    </citation>
    <scope>IDENTIFICATION</scope>
</reference>
<evidence type="ECO:0000256" key="7">
    <source>
        <dbReference type="SAM" id="SignalP"/>
    </source>
</evidence>
<evidence type="ECO:0000256" key="5">
    <source>
        <dbReference type="ARBA" id="ARBA00022821"/>
    </source>
</evidence>
<feature type="domain" description="Disease resistance R13L4/SHOC-2-like LRR" evidence="11">
    <location>
        <begin position="481"/>
        <end position="584"/>
    </location>
</feature>
<dbReference type="InterPro" id="IPR055414">
    <property type="entry name" value="LRR_R13L4/SHOC2-like"/>
</dbReference>
<dbReference type="InterPro" id="IPR042197">
    <property type="entry name" value="Apaf_helical"/>
</dbReference>
<keyword evidence="2" id="KW-0433">Leucine-rich repeat</keyword>
<keyword evidence="3" id="KW-0677">Repeat</keyword>
<organism evidence="12">
    <name type="scientific">Oryza glumipatula</name>
    <dbReference type="NCBI Taxonomy" id="40148"/>
    <lineage>
        <taxon>Eukaryota</taxon>
        <taxon>Viridiplantae</taxon>
        <taxon>Streptophyta</taxon>
        <taxon>Embryophyta</taxon>
        <taxon>Tracheophyta</taxon>
        <taxon>Spermatophyta</taxon>
        <taxon>Magnoliopsida</taxon>
        <taxon>Liliopsida</taxon>
        <taxon>Poales</taxon>
        <taxon>Poaceae</taxon>
        <taxon>BOP clade</taxon>
        <taxon>Oryzoideae</taxon>
        <taxon>Oryzeae</taxon>
        <taxon>Oryzinae</taxon>
        <taxon>Oryza</taxon>
    </lineage>
</organism>
<feature type="domain" description="Disease resistance R13L4/SHOC-2-like LRR" evidence="11">
    <location>
        <begin position="670"/>
        <end position="910"/>
    </location>
</feature>
<dbReference type="AlphaFoldDB" id="A0A0D9YS73"/>
<dbReference type="Gene3D" id="1.10.8.430">
    <property type="entry name" value="Helical domain of apoptotic protease-activating factors"/>
    <property type="match status" value="1"/>
</dbReference>
<dbReference type="PANTHER" id="PTHR23155:SF1114">
    <property type="entry name" value="OS02G0475500 PROTEIN"/>
    <property type="match status" value="1"/>
</dbReference>
<dbReference type="Pfam" id="PF23559">
    <property type="entry name" value="WHD_DRP"/>
    <property type="match status" value="1"/>
</dbReference>
<feature type="chain" id="PRO_5002351552" description="NB-ARC domain-containing protein" evidence="7">
    <location>
        <begin position="24"/>
        <end position="915"/>
    </location>
</feature>
<evidence type="ECO:0000259" key="8">
    <source>
        <dbReference type="Pfam" id="PF00931"/>
    </source>
</evidence>
<dbReference type="Pfam" id="PF23598">
    <property type="entry name" value="LRR_14"/>
    <property type="match status" value="2"/>
</dbReference>
<dbReference type="GO" id="GO:0009626">
    <property type="term" value="P:plant-type hypersensitive response"/>
    <property type="evidence" value="ECO:0007669"/>
    <property type="project" value="UniProtKB-ARBA"/>
</dbReference>
<dbReference type="eggNOG" id="KOG4658">
    <property type="taxonomic scope" value="Eukaryota"/>
</dbReference>
<dbReference type="Gene3D" id="1.20.5.4130">
    <property type="match status" value="1"/>
</dbReference>
<dbReference type="InterPro" id="IPR044974">
    <property type="entry name" value="Disease_R_plants"/>
</dbReference>
<evidence type="ECO:0000256" key="3">
    <source>
        <dbReference type="ARBA" id="ARBA00022737"/>
    </source>
</evidence>
<dbReference type="GO" id="GO:0043531">
    <property type="term" value="F:ADP binding"/>
    <property type="evidence" value="ECO:0007669"/>
    <property type="project" value="InterPro"/>
</dbReference>
<evidence type="ECO:0000313" key="12">
    <source>
        <dbReference type="EnsemblPlants" id="OGLUM02G16590.1"/>
    </source>
</evidence>
<dbReference type="STRING" id="40148.A0A0D9YS73"/>